<organism evidence="2 3">
    <name type="scientific">Liparis tanakae</name>
    <name type="common">Tanaka's snailfish</name>
    <dbReference type="NCBI Taxonomy" id="230148"/>
    <lineage>
        <taxon>Eukaryota</taxon>
        <taxon>Metazoa</taxon>
        <taxon>Chordata</taxon>
        <taxon>Craniata</taxon>
        <taxon>Vertebrata</taxon>
        <taxon>Euteleostomi</taxon>
        <taxon>Actinopterygii</taxon>
        <taxon>Neopterygii</taxon>
        <taxon>Teleostei</taxon>
        <taxon>Neoteleostei</taxon>
        <taxon>Acanthomorphata</taxon>
        <taxon>Eupercaria</taxon>
        <taxon>Perciformes</taxon>
        <taxon>Cottioidei</taxon>
        <taxon>Cottales</taxon>
        <taxon>Liparidae</taxon>
        <taxon>Liparis</taxon>
    </lineage>
</organism>
<keyword evidence="3" id="KW-1185">Reference proteome</keyword>
<reference evidence="2 3" key="1">
    <citation type="submission" date="2019-03" db="EMBL/GenBank/DDBJ databases">
        <title>First draft genome of Liparis tanakae, snailfish: a comprehensive survey of snailfish specific genes.</title>
        <authorList>
            <person name="Kim W."/>
            <person name="Song I."/>
            <person name="Jeong J.-H."/>
            <person name="Kim D."/>
            <person name="Kim S."/>
            <person name="Ryu S."/>
            <person name="Song J.Y."/>
            <person name="Lee S.K."/>
        </authorList>
    </citation>
    <scope>NUCLEOTIDE SEQUENCE [LARGE SCALE GENOMIC DNA]</scope>
    <source>
        <tissue evidence="2">Muscle</tissue>
    </source>
</reference>
<comment type="caution">
    <text evidence="2">The sequence shown here is derived from an EMBL/GenBank/DDBJ whole genome shotgun (WGS) entry which is preliminary data.</text>
</comment>
<gene>
    <name evidence="2" type="ORF">EYF80_034020</name>
</gene>
<protein>
    <submittedName>
        <fullName evidence="2">Uncharacterized protein</fullName>
    </submittedName>
</protein>
<evidence type="ECO:0000313" key="2">
    <source>
        <dbReference type="EMBL" id="TNN55772.1"/>
    </source>
</evidence>
<accession>A0A4Z2GSS3</accession>
<dbReference type="Proteomes" id="UP000314294">
    <property type="component" value="Unassembled WGS sequence"/>
</dbReference>
<proteinExistence type="predicted"/>
<name>A0A4Z2GSS3_9TELE</name>
<dbReference type="AlphaFoldDB" id="A0A4Z2GSS3"/>
<evidence type="ECO:0000256" key="1">
    <source>
        <dbReference type="SAM" id="MobiDB-lite"/>
    </source>
</evidence>
<feature type="compositionally biased region" description="Basic and acidic residues" evidence="1">
    <location>
        <begin position="52"/>
        <end position="62"/>
    </location>
</feature>
<evidence type="ECO:0000313" key="3">
    <source>
        <dbReference type="Proteomes" id="UP000314294"/>
    </source>
</evidence>
<dbReference type="EMBL" id="SRLO01000446">
    <property type="protein sequence ID" value="TNN55772.1"/>
    <property type="molecule type" value="Genomic_DNA"/>
</dbReference>
<sequence length="168" mass="18621">MASSSLKPWLTWRLRSRSVPEEMKAEVGIYCHLLAAAGMTSAVAKISHGNNKKKEDLGDCRDASVGPARAQPGRPDYSRQIISLERNTSVPSLSLPVDGYPGERRRGERIRGERKPIELWPTSTSLVPVEVGGERERGETMRTLRSLADLAKKKSAVLVFTIGQKRRI</sequence>
<feature type="region of interest" description="Disordered" evidence="1">
    <location>
        <begin position="48"/>
        <end position="76"/>
    </location>
</feature>